<dbReference type="InterPro" id="IPR000198">
    <property type="entry name" value="RhoGAP_dom"/>
</dbReference>
<dbReference type="Proteomes" id="UP000242254">
    <property type="component" value="Unassembled WGS sequence"/>
</dbReference>
<dbReference type="SUPFAM" id="SSF48350">
    <property type="entry name" value="GTPase activation domain, GAP"/>
    <property type="match status" value="1"/>
</dbReference>
<sequence>MVQSLPLFGSPLVTALARSSIKTTNGLCVPGILARCYDEIYANGMELEGIFRKSGSAAVMNQLQARFEAAEDPLTVTFPPNVNGHSIAGLLKRYLQQLPEPVIPKQNQRQFIEAFDDIKYSDDIIKARLLEACKALPYEHLHLLQFILYMCTMTQRCEKTNHMSLNSLAIIFAPTCVRLDGVSQLMPNEAIDHVTEFSKAGSSSCSDLPVSMNKQHDIFAKARKFICDAFKRKIGKHQKNNWNYNGKNSQSMILYQPSELLRLDLIKESTTWIKIFKFMMVHASSFTRITRYNSGALPPRIITRVKY</sequence>
<evidence type="ECO:0000256" key="1">
    <source>
        <dbReference type="ARBA" id="ARBA00022468"/>
    </source>
</evidence>
<dbReference type="PROSITE" id="PS50238">
    <property type="entry name" value="RHOGAP"/>
    <property type="match status" value="1"/>
</dbReference>
<dbReference type="PANTHER" id="PTHR15228:SF25">
    <property type="entry name" value="F-BAR DOMAIN-CONTAINING PROTEIN"/>
    <property type="match status" value="1"/>
</dbReference>
<evidence type="ECO:0000259" key="2">
    <source>
        <dbReference type="PROSITE" id="PS50238"/>
    </source>
</evidence>
<gene>
    <name evidence="3" type="ORF">RHIMIDRAFT_279317</name>
</gene>
<keyword evidence="1" id="KW-0343">GTPase activation</keyword>
<accession>A0A2G4SXD5</accession>
<proteinExistence type="predicted"/>
<feature type="domain" description="Rho-GAP" evidence="2">
    <location>
        <begin position="10"/>
        <end position="219"/>
    </location>
</feature>
<dbReference type="InterPro" id="IPR051025">
    <property type="entry name" value="RhoGAP"/>
</dbReference>
<dbReference type="GO" id="GO:0005096">
    <property type="term" value="F:GTPase activator activity"/>
    <property type="evidence" value="ECO:0007669"/>
    <property type="project" value="UniProtKB-KW"/>
</dbReference>
<dbReference type="GeneID" id="35443825"/>
<dbReference type="Pfam" id="PF00620">
    <property type="entry name" value="RhoGAP"/>
    <property type="match status" value="1"/>
</dbReference>
<dbReference type="GO" id="GO:0007165">
    <property type="term" value="P:signal transduction"/>
    <property type="evidence" value="ECO:0007669"/>
    <property type="project" value="InterPro"/>
</dbReference>
<evidence type="ECO:0000313" key="3">
    <source>
        <dbReference type="EMBL" id="PHZ13429.1"/>
    </source>
</evidence>
<dbReference type="EMBL" id="KZ303847">
    <property type="protein sequence ID" value="PHZ13429.1"/>
    <property type="molecule type" value="Genomic_DNA"/>
</dbReference>
<organism evidence="3 4">
    <name type="scientific">Rhizopus microsporus ATCC 52813</name>
    <dbReference type="NCBI Taxonomy" id="1340429"/>
    <lineage>
        <taxon>Eukaryota</taxon>
        <taxon>Fungi</taxon>
        <taxon>Fungi incertae sedis</taxon>
        <taxon>Mucoromycota</taxon>
        <taxon>Mucoromycotina</taxon>
        <taxon>Mucoromycetes</taxon>
        <taxon>Mucorales</taxon>
        <taxon>Mucorineae</taxon>
        <taxon>Rhizopodaceae</taxon>
        <taxon>Rhizopus</taxon>
    </lineage>
</organism>
<dbReference type="PANTHER" id="PTHR15228">
    <property type="entry name" value="SPERMATHECAL PHYSIOLOGY VARIANT"/>
    <property type="match status" value="1"/>
</dbReference>
<dbReference type="Gene3D" id="1.10.555.10">
    <property type="entry name" value="Rho GTPase activation protein"/>
    <property type="match status" value="1"/>
</dbReference>
<dbReference type="AlphaFoldDB" id="A0A2G4SXD5"/>
<dbReference type="SMART" id="SM00324">
    <property type="entry name" value="RhoGAP"/>
    <property type="match status" value="1"/>
</dbReference>
<dbReference type="STRING" id="1340429.A0A2G4SXD5"/>
<name>A0A2G4SXD5_RHIZD</name>
<evidence type="ECO:0000313" key="4">
    <source>
        <dbReference type="Proteomes" id="UP000242254"/>
    </source>
</evidence>
<dbReference type="RefSeq" id="XP_023467137.1">
    <property type="nucleotide sequence ID" value="XM_023612836.1"/>
</dbReference>
<reference evidence="3 4" key="1">
    <citation type="journal article" date="2016" name="Proc. Natl. Acad. Sci. U.S.A.">
        <title>Lipid metabolic changes in an early divergent fungus govern the establishment of a mutualistic symbiosis with endobacteria.</title>
        <authorList>
            <person name="Lastovetsky O.A."/>
            <person name="Gaspar M.L."/>
            <person name="Mondo S.J."/>
            <person name="LaButti K.M."/>
            <person name="Sandor L."/>
            <person name="Grigoriev I.V."/>
            <person name="Henry S.A."/>
            <person name="Pawlowska T.E."/>
        </authorList>
    </citation>
    <scope>NUCLEOTIDE SEQUENCE [LARGE SCALE GENOMIC DNA]</scope>
    <source>
        <strain evidence="3 4">ATCC 52813</strain>
    </source>
</reference>
<protein>
    <submittedName>
        <fullName evidence="3">RhoGAP-domain-containing protein</fullName>
    </submittedName>
</protein>
<keyword evidence="4" id="KW-1185">Reference proteome</keyword>
<dbReference type="CDD" id="cd00159">
    <property type="entry name" value="RhoGAP"/>
    <property type="match status" value="1"/>
</dbReference>
<dbReference type="InterPro" id="IPR008936">
    <property type="entry name" value="Rho_GTPase_activation_prot"/>
</dbReference>